<evidence type="ECO:0000256" key="2">
    <source>
        <dbReference type="ARBA" id="ARBA00022741"/>
    </source>
</evidence>
<keyword evidence="4" id="KW-0342">GTP-binding</keyword>
<keyword evidence="8" id="KW-1185">Reference proteome</keyword>
<keyword evidence="3" id="KW-0378">Hydrolase</keyword>
<comment type="caution">
    <text evidence="7">The sequence shown here is derived from an EMBL/GenBank/DDBJ whole genome shotgun (WGS) entry which is preliminary data.</text>
</comment>
<gene>
    <name evidence="7" type="ORF">Cpap_3613</name>
</gene>
<dbReference type="Gene3D" id="3.40.50.300">
    <property type="entry name" value="P-loop containing nucleotide triphosphate hydrolases"/>
    <property type="match status" value="1"/>
</dbReference>
<dbReference type="GO" id="GO:0008053">
    <property type="term" value="P:mitochondrial fusion"/>
    <property type="evidence" value="ECO:0007669"/>
    <property type="project" value="TreeGrafter"/>
</dbReference>
<evidence type="ECO:0000256" key="1">
    <source>
        <dbReference type="ARBA" id="ARBA00004370"/>
    </source>
</evidence>
<dbReference type="SUPFAM" id="SSF52540">
    <property type="entry name" value="P-loop containing nucleoside triphosphate hydrolases"/>
    <property type="match status" value="1"/>
</dbReference>
<proteinExistence type="predicted"/>
<evidence type="ECO:0000256" key="4">
    <source>
        <dbReference type="ARBA" id="ARBA00023134"/>
    </source>
</evidence>
<dbReference type="Pfam" id="PF00350">
    <property type="entry name" value="Dynamin_N"/>
    <property type="match status" value="1"/>
</dbReference>
<dbReference type="RefSeq" id="WP_004617383.1">
    <property type="nucleotide sequence ID" value="NZ_CP119677.1"/>
</dbReference>
<dbReference type="InterPro" id="IPR027417">
    <property type="entry name" value="P-loop_NTPase"/>
</dbReference>
<feature type="domain" description="Dynamin N-terminal" evidence="6">
    <location>
        <begin position="63"/>
        <end position="217"/>
    </location>
</feature>
<sequence length="872" mass="99277">MYNSDKLKATQKLLEDLGNGMIALFNEYKEDFLGDELVTSQFKSFFEEHKRAMERIKNPVLSIATIGTTSSGKSTLTNALAGKMVAPIDSGEKSAGILVLRNSNKRSLYIEKTKNSKWKTGQIKQDISDEETYNINSDTMKTYFDNRKNSAPPRIYSKGPLLIGSSPEMLNLPEDICVELVDLPGLKNSGDKENLSVIQEMLTRSLCLVAMDYSHTDDENRKKLLGELKDIVNFLGGRQDSIIFLLNRVDLRNETDVELDLNISNLKKEIKEVLALKNEPEIIPFTALPLFYAQCAWGPVSHKDKNKEPQYPNDALKYNYKWFLKSLMKDCYDIYDSNANNAELEKWLSDLRINVKHGEDLSEEDLRKLLDYTYQCSNGNLLFKRIQERLNNSFSQLIIMPAICELFKIFCALHSTLKTLGSIRVTKSKLRLVNYYLGTVRLKNELIGCDSEEAANSIKRDLNSISDELSGYESKDIPEEERKRIEKVKSEVLSLKGEIEISPGRIGEKKQEFQENLQEITRKINEGKGTYDAEQFVNDHEEIFGSIEDFSNMFDSVAHLTDELRLGIIEIIGDSIINNDTYDEVMEKMDFLPVEVSSRLARAYDYVSRIMLGGLRDKEVANNHFVIKSVNKTEEIQKYMERYDFLDVAMNRALSARAGLLLQSYSNELVLPLRNMIQGHIDEIAEICRRKLGIIDLELTETIENILQAVDINELSLPDGVFEFASKPPEEDISIGKKTEWKTRVKQGSFCGSDTTETYLDFVDVMGNAYYFPNGVALKQKWDYGLTNAKELFWKYMFEWMAQQLNSYSDAFSVSINTLITTVNATIKSKITMSEQKHEEEVGRWNKILLQANNAAAVSNGIKDVAVDGNGV</sequence>
<dbReference type="Proteomes" id="UP000003860">
    <property type="component" value="Unassembled WGS sequence"/>
</dbReference>
<protein>
    <submittedName>
        <fullName evidence="7">Dynamin family protein</fullName>
    </submittedName>
</protein>
<dbReference type="InterPro" id="IPR027094">
    <property type="entry name" value="Mitofusin_fam"/>
</dbReference>
<dbReference type="AlphaFoldDB" id="F1T9K1"/>
<evidence type="ECO:0000256" key="3">
    <source>
        <dbReference type="ARBA" id="ARBA00022801"/>
    </source>
</evidence>
<accession>F1T9K1</accession>
<dbReference type="GO" id="GO:0016020">
    <property type="term" value="C:membrane"/>
    <property type="evidence" value="ECO:0007669"/>
    <property type="project" value="UniProtKB-SubCell"/>
</dbReference>
<dbReference type="InterPro" id="IPR045063">
    <property type="entry name" value="Dynamin_N"/>
</dbReference>
<dbReference type="PANTHER" id="PTHR10465:SF0">
    <property type="entry name" value="SARCALUMENIN"/>
    <property type="match status" value="1"/>
</dbReference>
<evidence type="ECO:0000256" key="5">
    <source>
        <dbReference type="ARBA" id="ARBA00023136"/>
    </source>
</evidence>
<dbReference type="GO" id="GO:0005525">
    <property type="term" value="F:GTP binding"/>
    <property type="evidence" value="ECO:0007669"/>
    <property type="project" value="UniProtKB-KW"/>
</dbReference>
<evidence type="ECO:0000313" key="7">
    <source>
        <dbReference type="EMBL" id="EGD49183.1"/>
    </source>
</evidence>
<reference evidence="7" key="1">
    <citation type="submission" date="2009-07" db="EMBL/GenBank/DDBJ databases">
        <authorList>
            <consortium name="US DOE Joint Genome Institute (JGI-PGF)"/>
            <person name="Lucas S."/>
            <person name="Copeland A."/>
            <person name="Lapidus A."/>
            <person name="Glavina del Rio T."/>
            <person name="Tice H."/>
            <person name="Bruce D."/>
            <person name="Goodwin L."/>
            <person name="Pitluck S."/>
            <person name="Larimer F."/>
            <person name="Land M.L."/>
            <person name="Mouttaki H."/>
            <person name="He Z."/>
            <person name="Zhou J."/>
            <person name="Hemme C.L."/>
        </authorList>
    </citation>
    <scope>NUCLEOTIDE SEQUENCE [LARGE SCALE GENOMIC DNA]</scope>
    <source>
        <strain evidence="7">DSM 2782</strain>
    </source>
</reference>
<evidence type="ECO:0000259" key="6">
    <source>
        <dbReference type="Pfam" id="PF00350"/>
    </source>
</evidence>
<keyword evidence="2" id="KW-0547">Nucleotide-binding</keyword>
<dbReference type="EMBL" id="ACXX02000002">
    <property type="protein sequence ID" value="EGD49183.1"/>
    <property type="molecule type" value="Genomic_DNA"/>
</dbReference>
<dbReference type="STRING" id="588581.Cpap_3613"/>
<organism evidence="7 8">
    <name type="scientific">Ruminiclostridium papyrosolvens DSM 2782</name>
    <dbReference type="NCBI Taxonomy" id="588581"/>
    <lineage>
        <taxon>Bacteria</taxon>
        <taxon>Bacillati</taxon>
        <taxon>Bacillota</taxon>
        <taxon>Clostridia</taxon>
        <taxon>Eubacteriales</taxon>
        <taxon>Oscillospiraceae</taxon>
        <taxon>Ruminiclostridium</taxon>
    </lineage>
</organism>
<dbReference type="GO" id="GO:0003924">
    <property type="term" value="F:GTPase activity"/>
    <property type="evidence" value="ECO:0007669"/>
    <property type="project" value="InterPro"/>
</dbReference>
<dbReference type="PANTHER" id="PTHR10465">
    <property type="entry name" value="TRANSMEMBRANE GTPASE FZO1"/>
    <property type="match status" value="1"/>
</dbReference>
<keyword evidence="5" id="KW-0472">Membrane</keyword>
<dbReference type="eggNOG" id="COG0699">
    <property type="taxonomic scope" value="Bacteria"/>
</dbReference>
<name>F1T9K1_9FIRM</name>
<comment type="subcellular location">
    <subcellularLocation>
        <location evidence="1">Membrane</location>
    </subcellularLocation>
</comment>
<reference evidence="7" key="2">
    <citation type="submission" date="2011-01" db="EMBL/GenBank/DDBJ databases">
        <title>The Non-contiguous Finished genome of Clostridium papyrosolvens.</title>
        <authorList>
            <person name="Lucas S."/>
            <person name="Copeland A."/>
            <person name="Lapidus A."/>
            <person name="Cheng J.-F."/>
            <person name="Goodwin L."/>
            <person name="Pitluck S."/>
            <person name="Misra M."/>
            <person name="Chertkov O."/>
            <person name="Detter J.C."/>
            <person name="Han C."/>
            <person name="Tapia R."/>
            <person name="Land M."/>
            <person name="Hauser L."/>
            <person name="Kyrpides N."/>
            <person name="Ivanova N."/>
            <person name="Pagani I."/>
            <person name="Mouttaki H."/>
            <person name="He Z."/>
            <person name="Zhou J."/>
            <person name="Hemme C.L."/>
            <person name="Woyke T."/>
        </authorList>
    </citation>
    <scope>NUCLEOTIDE SEQUENCE [LARGE SCALE GENOMIC DNA]</scope>
    <source>
        <strain evidence="7">DSM 2782</strain>
    </source>
</reference>
<evidence type="ECO:0000313" key="8">
    <source>
        <dbReference type="Proteomes" id="UP000003860"/>
    </source>
</evidence>